<name>A0ABV9SWC3_9BACT</name>
<accession>A0ABV9SWC3</accession>
<keyword evidence="2" id="KW-1185">Reference proteome</keyword>
<proteinExistence type="predicted"/>
<evidence type="ECO:0000313" key="2">
    <source>
        <dbReference type="Proteomes" id="UP001595818"/>
    </source>
</evidence>
<dbReference type="EMBL" id="JBHSJJ010000001">
    <property type="protein sequence ID" value="MFC4870542.1"/>
    <property type="molecule type" value="Genomic_DNA"/>
</dbReference>
<comment type="caution">
    <text evidence="1">The sequence shown here is derived from an EMBL/GenBank/DDBJ whole genome shotgun (WGS) entry which is preliminary data.</text>
</comment>
<protein>
    <submittedName>
        <fullName evidence="1">Uncharacterized protein</fullName>
    </submittedName>
</protein>
<dbReference type="Proteomes" id="UP001595818">
    <property type="component" value="Unassembled WGS sequence"/>
</dbReference>
<organism evidence="1 2">
    <name type="scientific">Negadavirga shengliensis</name>
    <dbReference type="NCBI Taxonomy" id="1389218"/>
    <lineage>
        <taxon>Bacteria</taxon>
        <taxon>Pseudomonadati</taxon>
        <taxon>Bacteroidota</taxon>
        <taxon>Cytophagia</taxon>
        <taxon>Cytophagales</taxon>
        <taxon>Cyclobacteriaceae</taxon>
        <taxon>Negadavirga</taxon>
    </lineage>
</organism>
<evidence type="ECO:0000313" key="1">
    <source>
        <dbReference type="EMBL" id="MFC4870542.1"/>
    </source>
</evidence>
<sequence>MVQKLFPLDKNYILRQAQHTMEKQMLVMMVTELKQSYTQMYNPLGLKDDTYLQILTNTNFPLDGISIVYRQLSGIYRYRFGSNQLELLFDGRSHFEKYQEDWRKQLRSWLKALGHHESYVKSLLRMTLLYDSPSRAEFAENRCKSFINEYFDLHIIKRKGELKLLSTG</sequence>
<gene>
    <name evidence="1" type="ORF">ACFPFU_02505</name>
</gene>
<dbReference type="RefSeq" id="WP_377061168.1">
    <property type="nucleotide sequence ID" value="NZ_JBHSJJ010000001.1"/>
</dbReference>
<reference evidence="2" key="1">
    <citation type="journal article" date="2019" name="Int. J. Syst. Evol. Microbiol.">
        <title>The Global Catalogue of Microorganisms (GCM) 10K type strain sequencing project: providing services to taxonomists for standard genome sequencing and annotation.</title>
        <authorList>
            <consortium name="The Broad Institute Genomics Platform"/>
            <consortium name="The Broad Institute Genome Sequencing Center for Infectious Disease"/>
            <person name="Wu L."/>
            <person name="Ma J."/>
        </authorList>
    </citation>
    <scope>NUCLEOTIDE SEQUENCE [LARGE SCALE GENOMIC DNA]</scope>
    <source>
        <strain evidence="2">CGMCC 4.7466</strain>
    </source>
</reference>